<dbReference type="InterPro" id="IPR024185">
    <property type="entry name" value="FTHF_cligase-like_sf"/>
</dbReference>
<gene>
    <name evidence="8" type="ORF">N7498_002984</name>
</gene>
<dbReference type="GO" id="GO:0009396">
    <property type="term" value="P:folic acid-containing compound biosynthetic process"/>
    <property type="evidence" value="ECO:0007669"/>
    <property type="project" value="TreeGrafter"/>
</dbReference>
<dbReference type="OrthoDB" id="2015992at2759"/>
<comment type="caution">
    <text evidence="8">The sequence shown here is derived from an EMBL/GenBank/DDBJ whole genome shotgun (WGS) entry which is preliminary data.</text>
</comment>
<dbReference type="AlphaFoldDB" id="A0A9W9NB40"/>
<dbReference type="GO" id="GO:0030272">
    <property type="term" value="F:5-formyltetrahydrofolate cyclo-ligase activity"/>
    <property type="evidence" value="ECO:0007669"/>
    <property type="project" value="UniProtKB-EC"/>
</dbReference>
<keyword evidence="9" id="KW-1185">Reference proteome</keyword>
<comment type="cofactor">
    <cofactor evidence="7">
        <name>Mg(2+)</name>
        <dbReference type="ChEBI" id="CHEBI:18420"/>
    </cofactor>
</comment>
<feature type="binding site" evidence="6">
    <location>
        <position position="53"/>
    </location>
    <ligand>
        <name>substrate</name>
    </ligand>
</feature>
<dbReference type="Pfam" id="PF01812">
    <property type="entry name" value="5-FTHF_cyc-lig"/>
    <property type="match status" value="1"/>
</dbReference>
<evidence type="ECO:0000256" key="4">
    <source>
        <dbReference type="ARBA" id="ARBA00036539"/>
    </source>
</evidence>
<dbReference type="GO" id="GO:0035999">
    <property type="term" value="P:tetrahydrofolate interconversion"/>
    <property type="evidence" value="ECO:0007669"/>
    <property type="project" value="TreeGrafter"/>
</dbReference>
<dbReference type="EC" id="6.3.3.2" evidence="5 7"/>
<dbReference type="GO" id="GO:0046872">
    <property type="term" value="F:metal ion binding"/>
    <property type="evidence" value="ECO:0007669"/>
    <property type="project" value="UniProtKB-KW"/>
</dbReference>
<protein>
    <recommendedName>
        <fullName evidence="5 7">5-formyltetrahydrofolate cyclo-ligase</fullName>
        <ecNumber evidence="5 7">6.3.3.2</ecNumber>
    </recommendedName>
</protein>
<proteinExistence type="inferred from homology"/>
<evidence type="ECO:0000256" key="2">
    <source>
        <dbReference type="ARBA" id="ARBA00022741"/>
    </source>
</evidence>
<feature type="binding site" evidence="6">
    <location>
        <begin position="7"/>
        <end position="11"/>
    </location>
    <ligand>
        <name>ATP</name>
        <dbReference type="ChEBI" id="CHEBI:30616"/>
    </ligand>
</feature>
<organism evidence="8 9">
    <name type="scientific">Penicillium cinerascens</name>
    <dbReference type="NCBI Taxonomy" id="70096"/>
    <lineage>
        <taxon>Eukaryota</taxon>
        <taxon>Fungi</taxon>
        <taxon>Dikarya</taxon>
        <taxon>Ascomycota</taxon>
        <taxon>Pezizomycotina</taxon>
        <taxon>Eurotiomycetes</taxon>
        <taxon>Eurotiomycetidae</taxon>
        <taxon>Eurotiales</taxon>
        <taxon>Aspergillaceae</taxon>
        <taxon>Penicillium</taxon>
    </lineage>
</organism>
<name>A0A9W9NB40_9EURO</name>
<dbReference type="RefSeq" id="XP_058312390.1">
    <property type="nucleotide sequence ID" value="XM_058450046.1"/>
</dbReference>
<evidence type="ECO:0000313" key="8">
    <source>
        <dbReference type="EMBL" id="KAJ5216577.1"/>
    </source>
</evidence>
<reference evidence="8" key="2">
    <citation type="journal article" date="2023" name="IMA Fungus">
        <title>Comparative genomic study of the Penicillium genus elucidates a diverse pangenome and 15 lateral gene transfer events.</title>
        <authorList>
            <person name="Petersen C."/>
            <person name="Sorensen T."/>
            <person name="Nielsen M.R."/>
            <person name="Sondergaard T.E."/>
            <person name="Sorensen J.L."/>
            <person name="Fitzpatrick D.A."/>
            <person name="Frisvad J.C."/>
            <person name="Nielsen K.L."/>
        </authorList>
    </citation>
    <scope>NUCLEOTIDE SEQUENCE</scope>
    <source>
        <strain evidence="8">IBT 15544</strain>
    </source>
</reference>
<comment type="similarity">
    <text evidence="1 7">Belongs to the 5-formyltetrahydrofolate cyclo-ligase family.</text>
</comment>
<dbReference type="InterPro" id="IPR037171">
    <property type="entry name" value="NagB/RpiA_transferase-like"/>
</dbReference>
<evidence type="ECO:0000313" key="9">
    <source>
        <dbReference type="Proteomes" id="UP001150904"/>
    </source>
</evidence>
<dbReference type="GO" id="GO:0005524">
    <property type="term" value="F:ATP binding"/>
    <property type="evidence" value="ECO:0007669"/>
    <property type="project" value="UniProtKB-KW"/>
</dbReference>
<sequence>MAFQSAKRELRKQMRDTLGRLSATSINQQSSVATTKFLSLTEYQNAKSIAVYLSMPTGELSTTSIVKDALRCGKDVYIPYIHTVDKTSVMDMLALESMTEFESLQADKWGIPSLQLTQIPGRRNCFAGTGLDLIVMPGMAFDQGFRRLGHGKGYYDHFLTRYSKWSKKMPFLVALSLQEQLLAQDIPVAEHDWLIDAIVVGDGRYLVR</sequence>
<evidence type="ECO:0000256" key="7">
    <source>
        <dbReference type="RuleBase" id="RU361279"/>
    </source>
</evidence>
<dbReference type="NCBIfam" id="TIGR02727">
    <property type="entry name" value="MTHFS_bact"/>
    <property type="match status" value="1"/>
</dbReference>
<comment type="catalytic activity">
    <reaction evidence="4 7">
        <text>(6S)-5-formyl-5,6,7,8-tetrahydrofolate + ATP = (6R)-5,10-methenyltetrahydrofolate + ADP + phosphate</text>
        <dbReference type="Rhea" id="RHEA:10488"/>
        <dbReference type="ChEBI" id="CHEBI:30616"/>
        <dbReference type="ChEBI" id="CHEBI:43474"/>
        <dbReference type="ChEBI" id="CHEBI:57455"/>
        <dbReference type="ChEBI" id="CHEBI:57457"/>
        <dbReference type="ChEBI" id="CHEBI:456216"/>
        <dbReference type="EC" id="6.3.3.2"/>
    </reaction>
</comment>
<keyword evidence="2 6" id="KW-0547">Nucleotide-binding</keyword>
<dbReference type="EMBL" id="JAPQKR010000005">
    <property type="protein sequence ID" value="KAJ5216577.1"/>
    <property type="molecule type" value="Genomic_DNA"/>
</dbReference>
<dbReference type="InterPro" id="IPR002698">
    <property type="entry name" value="FTHF_cligase"/>
</dbReference>
<feature type="binding site" evidence="6">
    <location>
        <begin position="147"/>
        <end position="155"/>
    </location>
    <ligand>
        <name>ATP</name>
        <dbReference type="ChEBI" id="CHEBI:30616"/>
    </ligand>
</feature>
<accession>A0A9W9NB40</accession>
<dbReference type="GeneID" id="83177347"/>
<dbReference type="GO" id="GO:0005739">
    <property type="term" value="C:mitochondrion"/>
    <property type="evidence" value="ECO:0007669"/>
    <property type="project" value="TreeGrafter"/>
</dbReference>
<evidence type="ECO:0000256" key="6">
    <source>
        <dbReference type="PIRSR" id="PIRSR006806-1"/>
    </source>
</evidence>
<dbReference type="Proteomes" id="UP001150904">
    <property type="component" value="Unassembled WGS sequence"/>
</dbReference>
<dbReference type="SUPFAM" id="SSF100950">
    <property type="entry name" value="NagB/RpiA/CoA transferase-like"/>
    <property type="match status" value="1"/>
</dbReference>
<keyword evidence="3 6" id="KW-0067">ATP-binding</keyword>
<dbReference type="PANTHER" id="PTHR23407:SF1">
    <property type="entry name" value="5-FORMYLTETRAHYDROFOLATE CYCLO-LIGASE"/>
    <property type="match status" value="1"/>
</dbReference>
<dbReference type="PIRSF" id="PIRSF006806">
    <property type="entry name" value="FTHF_cligase"/>
    <property type="match status" value="1"/>
</dbReference>
<dbReference type="Gene3D" id="3.40.50.10420">
    <property type="entry name" value="NagB/RpiA/CoA transferase-like"/>
    <property type="match status" value="1"/>
</dbReference>
<evidence type="ECO:0000256" key="1">
    <source>
        <dbReference type="ARBA" id="ARBA00010638"/>
    </source>
</evidence>
<reference evidence="8" key="1">
    <citation type="submission" date="2022-12" db="EMBL/GenBank/DDBJ databases">
        <authorList>
            <person name="Petersen C."/>
        </authorList>
    </citation>
    <scope>NUCLEOTIDE SEQUENCE</scope>
    <source>
        <strain evidence="8">IBT 15544</strain>
    </source>
</reference>
<keyword evidence="7" id="KW-0460">Magnesium</keyword>
<evidence type="ECO:0000256" key="5">
    <source>
        <dbReference type="ARBA" id="ARBA00038966"/>
    </source>
</evidence>
<dbReference type="PANTHER" id="PTHR23407">
    <property type="entry name" value="ATPASE INHIBITOR/5-FORMYLTETRAHYDROFOLATE CYCLO-LIGASE"/>
    <property type="match status" value="1"/>
</dbReference>
<feature type="binding site" evidence="6">
    <location>
        <position position="59"/>
    </location>
    <ligand>
        <name>substrate</name>
    </ligand>
</feature>
<evidence type="ECO:0000256" key="3">
    <source>
        <dbReference type="ARBA" id="ARBA00022840"/>
    </source>
</evidence>
<keyword evidence="7" id="KW-0479">Metal-binding</keyword>
<dbReference type="FunFam" id="3.40.50.10420:FF:000007">
    <property type="entry name" value="5-formyltetrahydrofolate cyclo-ligase"/>
    <property type="match status" value="1"/>
</dbReference>